<comment type="caution">
    <text evidence="1">The sequence shown here is derived from an EMBL/GenBank/DDBJ whole genome shotgun (WGS) entry which is preliminary data.</text>
</comment>
<accession>A0ABQ5FSJ3</accession>
<reference evidence="1" key="1">
    <citation type="journal article" date="2022" name="Int. J. Mol. Sci.">
        <title>Draft Genome of Tanacetum Coccineum: Genomic Comparison of Closely Related Tanacetum-Family Plants.</title>
        <authorList>
            <person name="Yamashiro T."/>
            <person name="Shiraishi A."/>
            <person name="Nakayama K."/>
            <person name="Satake H."/>
        </authorList>
    </citation>
    <scope>NUCLEOTIDE SEQUENCE</scope>
</reference>
<dbReference type="Proteomes" id="UP001151760">
    <property type="component" value="Unassembled WGS sequence"/>
</dbReference>
<evidence type="ECO:0000313" key="1">
    <source>
        <dbReference type="EMBL" id="GJT65422.1"/>
    </source>
</evidence>
<reference evidence="1" key="2">
    <citation type="submission" date="2022-01" db="EMBL/GenBank/DDBJ databases">
        <authorList>
            <person name="Yamashiro T."/>
            <person name="Shiraishi A."/>
            <person name="Satake H."/>
            <person name="Nakayama K."/>
        </authorList>
    </citation>
    <scope>NUCLEOTIDE SEQUENCE</scope>
</reference>
<gene>
    <name evidence="1" type="ORF">Tco_1016902</name>
</gene>
<evidence type="ECO:0008006" key="3">
    <source>
        <dbReference type="Google" id="ProtNLM"/>
    </source>
</evidence>
<sequence length="584" mass="67244">MQGTSLTKQERKCNMYDAFDKFTHIKVETLHKYYLRFTHLINDMNIYNMKKEQFQVNTKFLNSLPPEWSKFMTDVKLVKDLHTTNFDQLHAYLEQHELHTNEVRLLRERNQDPLAFVANQQMTPSYFNTYQSSYNNPQLQQHFSPSQYGSIHHTQHYSLIYPSQPQFNHSSIPPSCPYQSQMNHQTSPVPKIAYQSPQVSTQPMTESPLVDSSFVVPVFSLGDDPIARLNKAIAFLTAVASSRFPSTNNQLRTSSNPRNQATIQDSRVIVQQVQRRQGKFILVLGIRVMLLVLGETMQVDMKGLLNAITVKTKDLDTYDSDCDDISNAKAVLMANISNYGSDVISEVPHSETYLNDMENQGYQNPFYLRKAQRIKPTLYDGIVMSDKHVAMPVIDDDETLILEEESRSKIFEKGKDPEVIKKSISHKPIDYEKLNRLSDDFRKHFTPQQELSAKQAFWLCISNPTSKSSDASPVKREAPKELPKISLVNESLKKLKFHLAMFDNVVKIRTTPDARTEGEWGFEHTKAVFNNEIIPFLKSLKDIFNVFDRDLLNEIMEVHTVFDQMDVAVQQSSVDKQCLKIAKK</sequence>
<name>A0ABQ5FSJ3_9ASTR</name>
<protein>
    <recommendedName>
        <fullName evidence="3">Integrase, catalytic region, zinc finger, CCHC-type, peptidase aspartic, catalytic</fullName>
    </recommendedName>
</protein>
<evidence type="ECO:0000313" key="2">
    <source>
        <dbReference type="Proteomes" id="UP001151760"/>
    </source>
</evidence>
<proteinExistence type="predicted"/>
<organism evidence="1 2">
    <name type="scientific">Tanacetum coccineum</name>
    <dbReference type="NCBI Taxonomy" id="301880"/>
    <lineage>
        <taxon>Eukaryota</taxon>
        <taxon>Viridiplantae</taxon>
        <taxon>Streptophyta</taxon>
        <taxon>Embryophyta</taxon>
        <taxon>Tracheophyta</taxon>
        <taxon>Spermatophyta</taxon>
        <taxon>Magnoliopsida</taxon>
        <taxon>eudicotyledons</taxon>
        <taxon>Gunneridae</taxon>
        <taxon>Pentapetalae</taxon>
        <taxon>asterids</taxon>
        <taxon>campanulids</taxon>
        <taxon>Asterales</taxon>
        <taxon>Asteraceae</taxon>
        <taxon>Asteroideae</taxon>
        <taxon>Anthemideae</taxon>
        <taxon>Anthemidinae</taxon>
        <taxon>Tanacetum</taxon>
    </lineage>
</organism>
<dbReference type="EMBL" id="BQNB010017629">
    <property type="protein sequence ID" value="GJT65422.1"/>
    <property type="molecule type" value="Genomic_DNA"/>
</dbReference>
<keyword evidence="2" id="KW-1185">Reference proteome</keyword>